<proteinExistence type="predicted"/>
<dbReference type="Proteomes" id="UP001053296">
    <property type="component" value="Chromosome"/>
</dbReference>
<keyword evidence="2" id="KW-1185">Reference proteome</keyword>
<name>A0ABN6EMZ4_9BACT</name>
<reference evidence="1" key="1">
    <citation type="journal article" date="2022" name="Arch. Microbiol.">
        <title>Pseudodesulfovibrio sediminis sp. nov., a mesophilic and neutrophilic sulfate-reducing bacterium isolated from sediment of a brackish lake.</title>
        <authorList>
            <person name="Takahashi A."/>
            <person name="Kojima H."/>
            <person name="Watanabe M."/>
            <person name="Fukui M."/>
        </authorList>
    </citation>
    <scope>NUCLEOTIDE SEQUENCE</scope>
    <source>
        <strain evidence="1">SF6</strain>
    </source>
</reference>
<dbReference type="RefSeq" id="WP_229593815.1">
    <property type="nucleotide sequence ID" value="NZ_AP024485.1"/>
</dbReference>
<dbReference type="EMBL" id="AP024485">
    <property type="protein sequence ID" value="BCS87496.1"/>
    <property type="molecule type" value="Genomic_DNA"/>
</dbReference>
<evidence type="ECO:0000313" key="1">
    <source>
        <dbReference type="EMBL" id="BCS87496.1"/>
    </source>
</evidence>
<gene>
    <name evidence="1" type="ORF">PSDVSF_07380</name>
</gene>
<sequence length="90" mass="10421">MAVDVYEDTIFGQVIPLDWDDEAVTGLALLVDGEEEFIVEPDEMGEGLLELIDRWVTIEGVIHESDSEIRIRVRNYTMDDEIDYDLDDNW</sequence>
<protein>
    <submittedName>
        <fullName evidence="1">Uncharacterized protein</fullName>
    </submittedName>
</protein>
<accession>A0ABN6EMZ4</accession>
<organism evidence="1 2">
    <name type="scientific">Pseudodesulfovibrio sediminis</name>
    <dbReference type="NCBI Taxonomy" id="2810563"/>
    <lineage>
        <taxon>Bacteria</taxon>
        <taxon>Pseudomonadati</taxon>
        <taxon>Thermodesulfobacteriota</taxon>
        <taxon>Desulfovibrionia</taxon>
        <taxon>Desulfovibrionales</taxon>
        <taxon>Desulfovibrionaceae</taxon>
    </lineage>
</organism>
<evidence type="ECO:0000313" key="2">
    <source>
        <dbReference type="Proteomes" id="UP001053296"/>
    </source>
</evidence>